<dbReference type="OrthoDB" id="9807498at2"/>
<feature type="region of interest" description="Disordered" evidence="1">
    <location>
        <begin position="480"/>
        <end position="502"/>
    </location>
</feature>
<evidence type="ECO:0000259" key="2">
    <source>
        <dbReference type="Pfam" id="PF12392"/>
    </source>
</evidence>
<comment type="caution">
    <text evidence="3">The sequence shown here is derived from an EMBL/GenBank/DDBJ whole genome shotgun (WGS) entry which is preliminary data.</text>
</comment>
<dbReference type="Pfam" id="PF01136">
    <property type="entry name" value="Peptidase_U32"/>
    <property type="match status" value="2"/>
</dbReference>
<feature type="domain" description="Peptidase U32 collagenase" evidence="2">
    <location>
        <begin position="317"/>
        <end position="431"/>
    </location>
</feature>
<dbReference type="Pfam" id="PF12392">
    <property type="entry name" value="DUF3656"/>
    <property type="match status" value="1"/>
</dbReference>
<dbReference type="EMBL" id="ADLN01000035">
    <property type="protein sequence ID" value="EHI60103.1"/>
    <property type="molecule type" value="Genomic_DNA"/>
</dbReference>
<dbReference type="PANTHER" id="PTHR30217">
    <property type="entry name" value="PEPTIDASE U32 FAMILY"/>
    <property type="match status" value="1"/>
</dbReference>
<protein>
    <recommendedName>
        <fullName evidence="2">Peptidase U32 collagenase domain-containing protein</fullName>
    </recommendedName>
</protein>
<dbReference type="InterPro" id="IPR020988">
    <property type="entry name" value="Pept_U32_collagenase"/>
</dbReference>
<reference evidence="3 4" key="1">
    <citation type="submission" date="2011-08" db="EMBL/GenBank/DDBJ databases">
        <title>The Genome Sequence of Clostridium hathewayi WAL-18680.</title>
        <authorList>
            <consortium name="The Broad Institute Genome Sequencing Platform"/>
            <person name="Earl A."/>
            <person name="Ward D."/>
            <person name="Feldgarden M."/>
            <person name="Gevers D."/>
            <person name="Finegold S.M."/>
            <person name="Summanen P.H."/>
            <person name="Molitoris D.R."/>
            <person name="Song M."/>
            <person name="Daigneault M."/>
            <person name="Allen-Vercoe E."/>
            <person name="Young S.K."/>
            <person name="Zeng Q."/>
            <person name="Gargeya S."/>
            <person name="Fitzgerald M."/>
            <person name="Haas B."/>
            <person name="Abouelleil A."/>
            <person name="Alvarado L."/>
            <person name="Arachchi H.M."/>
            <person name="Berlin A."/>
            <person name="Brown A."/>
            <person name="Chapman S.B."/>
            <person name="Chen Z."/>
            <person name="Dunbar C."/>
            <person name="Freedman E."/>
            <person name="Gearin G."/>
            <person name="Gellesch M."/>
            <person name="Goldberg J."/>
            <person name="Griggs A."/>
            <person name="Gujja S."/>
            <person name="Heiman D."/>
            <person name="Howarth C."/>
            <person name="Larson L."/>
            <person name="Lui A."/>
            <person name="MacDonald P.J.P."/>
            <person name="Montmayeur A."/>
            <person name="Murphy C."/>
            <person name="Neiman D."/>
            <person name="Pearson M."/>
            <person name="Priest M."/>
            <person name="Roberts A."/>
            <person name="Saif S."/>
            <person name="Shea T."/>
            <person name="Shenoy N."/>
            <person name="Sisk P."/>
            <person name="Stolte C."/>
            <person name="Sykes S."/>
            <person name="Wortman J."/>
            <person name="Nusbaum C."/>
            <person name="Birren B."/>
        </authorList>
    </citation>
    <scope>NUCLEOTIDE SEQUENCE [LARGE SCALE GENOMIC DNA]</scope>
    <source>
        <strain evidence="3 4">WAL-18680</strain>
    </source>
</reference>
<dbReference type="RefSeq" id="WP_006779861.1">
    <property type="nucleotide sequence ID" value="NZ_JH379027.1"/>
</dbReference>
<sequence>MRRQQVEILAPAGSFESMTAAIAAGADAVYIGGSRFGARAYADNLNEDRMLEAIDYAHLHGCHLYMTVNTLVKEGELEGLDDYLRPYYERGLDAVIVQDLGVFAYVRKHFPGLPIHASTQMTITGAYGAKALKELGASRIVTARELSLEEIRHIHETVDVEIESFVHGALCYCYSGQCLFSSLVGGRSGNRGRCAQPCRLPYDVKRDGQVLNKGNEKYVLSLKDLCTLDIIPDMIEAGVFSMKIEGRMKSPRYTAGVVSIYRKYVDRYLERGRKAYRVEEADRKALLELFDRGGFTEGYYTQHNGADMVAKKEKPAFRQGNEELFRYLDETYVLKKQQEAISGSVVMREGEPVRMTLSLGETEVSVEGSVVQRAMNQPITAEKLEKQMRKTGNTPFVFEKLDVTVEGTGFLPVQALNELRRSGMERLEEEILKKYRRVGGRQDVAVAESADRDEDIIVAEPGGGNQSDRMTGHDDCSQSGRMAGHDGGSQSGRMARHDGGSSQGIVADMKASGAAGISEKTVRIEHMELHVLLGNPKALNVVLSNPDVTEIMVESDTFPPENWKDTVKRCHEAGKRCVLALPPIFRTEAIQYFDRNLEALRQAEFDGLLVRALEEVEYLREKGMDTAWIADHNLYTFNHLAAELMTEQGAARLTLPLELNSRELEETGCGGRELVAYGYLPMMISAQCIRKTVEGCSKKPELLMLKDRTGKELPVQNHCVFCYNTIYNISPLSLLGQESLVGRLAPGSIRLQFTTETPELTGRIVNAYADSFLHGKTVESPIGEFTRGHMKRGVE</sequence>
<evidence type="ECO:0000256" key="1">
    <source>
        <dbReference type="SAM" id="MobiDB-lite"/>
    </source>
</evidence>
<dbReference type="HOGENOM" id="CLU_011540_4_1_9"/>
<dbReference type="PATRIC" id="fig|742737.3.peg.1906"/>
<keyword evidence="4" id="KW-1185">Reference proteome</keyword>
<dbReference type="InterPro" id="IPR001539">
    <property type="entry name" value="Peptidase_U32"/>
</dbReference>
<evidence type="ECO:0000313" key="4">
    <source>
        <dbReference type="Proteomes" id="UP000005384"/>
    </source>
</evidence>
<proteinExistence type="predicted"/>
<accession>G5IEF4</accession>
<evidence type="ECO:0000313" key="3">
    <source>
        <dbReference type="EMBL" id="EHI60103.1"/>
    </source>
</evidence>
<dbReference type="Proteomes" id="UP000005384">
    <property type="component" value="Unassembled WGS sequence"/>
</dbReference>
<gene>
    <name evidence="3" type="ORF">HMPREF9473_01881</name>
</gene>
<name>G5IEF4_9FIRM</name>
<dbReference type="PANTHER" id="PTHR30217:SF10">
    <property type="entry name" value="23S RRNA 5-HYDROXYCYTIDINE C2501 SYNTHASE"/>
    <property type="match status" value="1"/>
</dbReference>
<organism evidence="3 4">
    <name type="scientific">Hungatella hathewayi WAL-18680</name>
    <dbReference type="NCBI Taxonomy" id="742737"/>
    <lineage>
        <taxon>Bacteria</taxon>
        <taxon>Bacillati</taxon>
        <taxon>Bacillota</taxon>
        <taxon>Clostridia</taxon>
        <taxon>Lachnospirales</taxon>
        <taxon>Lachnospiraceae</taxon>
        <taxon>Hungatella</taxon>
    </lineage>
</organism>
<dbReference type="InterPro" id="IPR051454">
    <property type="entry name" value="RNA/ubiquinone_mod_enzymes"/>
</dbReference>
<dbReference type="AlphaFoldDB" id="G5IEF4"/>